<feature type="region of interest" description="Disordered" evidence="1">
    <location>
        <begin position="1"/>
        <end position="25"/>
    </location>
</feature>
<feature type="compositionally biased region" description="Low complexity" evidence="1">
    <location>
        <begin position="153"/>
        <end position="162"/>
    </location>
</feature>
<keyword evidence="2" id="KW-0472">Membrane</keyword>
<reference evidence="3" key="1">
    <citation type="submission" date="2024-05" db="EMBL/GenBank/DDBJ databases">
        <authorList>
            <person name="Kim S."/>
            <person name="Heo J."/>
            <person name="Choi H."/>
            <person name="Choi Y."/>
            <person name="Kwon S.-W."/>
            <person name="Kim Y."/>
        </authorList>
    </citation>
    <scope>NUCLEOTIDE SEQUENCE</scope>
    <source>
        <strain evidence="3">KACC 23698</strain>
    </source>
</reference>
<feature type="compositionally biased region" description="Low complexity" evidence="1">
    <location>
        <begin position="79"/>
        <end position="88"/>
    </location>
</feature>
<evidence type="ECO:0000256" key="2">
    <source>
        <dbReference type="SAM" id="Phobius"/>
    </source>
</evidence>
<dbReference type="EMBL" id="CP157484">
    <property type="protein sequence ID" value="XBO41409.1"/>
    <property type="molecule type" value="Genomic_DNA"/>
</dbReference>
<sequence>MLDTDLRDPDAPLGAGEVKPAPLRRQAGATGVRALTPFLAAGGLAVIAAGLATLTVSVLTPADRAPAPSDPIPSTSPSRPVAQAPVAERAPEPAPRVVDVRPSSPSGASQEPVAAKPEPTAPAAPAPDMRAAIEPAPAPVPAPAPAPAPVPAASPTAGPAAAPAVGAIETGSLHLSGEEVLSDLERGEGKLQAGDIAAARRYFERVALAGDARGAIGMARSYDPDVLAKLPVVGLEPDASVAAAWYDKAKTLRAGP</sequence>
<protein>
    <recommendedName>
        <fullName evidence="4">Sel1 repeat family protein</fullName>
    </recommendedName>
</protein>
<evidence type="ECO:0000313" key="3">
    <source>
        <dbReference type="EMBL" id="XBO41409.1"/>
    </source>
</evidence>
<accession>A0AAU7JN83</accession>
<feature type="compositionally biased region" description="Basic and acidic residues" evidence="1">
    <location>
        <begin position="1"/>
        <end position="10"/>
    </location>
</feature>
<gene>
    <name evidence="3" type="ORF">ABEG18_11830</name>
</gene>
<evidence type="ECO:0008006" key="4">
    <source>
        <dbReference type="Google" id="ProtNLM"/>
    </source>
</evidence>
<keyword evidence="2" id="KW-1133">Transmembrane helix</keyword>
<keyword evidence="2" id="KW-0812">Transmembrane</keyword>
<evidence type="ECO:0000256" key="1">
    <source>
        <dbReference type="SAM" id="MobiDB-lite"/>
    </source>
</evidence>
<feature type="transmembrane region" description="Helical" evidence="2">
    <location>
        <begin position="38"/>
        <end position="59"/>
    </location>
</feature>
<name>A0AAU7JN83_9HYPH</name>
<dbReference type="RefSeq" id="WP_406858263.1">
    <property type="nucleotide sequence ID" value="NZ_CP157484.1"/>
</dbReference>
<proteinExistence type="predicted"/>
<feature type="compositionally biased region" description="Low complexity" evidence="1">
    <location>
        <begin position="126"/>
        <end position="135"/>
    </location>
</feature>
<feature type="region of interest" description="Disordered" evidence="1">
    <location>
        <begin position="64"/>
        <end position="162"/>
    </location>
</feature>
<organism evidence="3">
    <name type="scientific">Alsobacter sp. KACC 23698</name>
    <dbReference type="NCBI Taxonomy" id="3149229"/>
    <lineage>
        <taxon>Bacteria</taxon>
        <taxon>Pseudomonadati</taxon>
        <taxon>Pseudomonadota</taxon>
        <taxon>Alphaproteobacteria</taxon>
        <taxon>Hyphomicrobiales</taxon>
        <taxon>Alsobacteraceae</taxon>
        <taxon>Alsobacter</taxon>
    </lineage>
</organism>
<dbReference type="AlphaFoldDB" id="A0AAU7JN83"/>
<feature type="compositionally biased region" description="Pro residues" evidence="1">
    <location>
        <begin position="136"/>
        <end position="152"/>
    </location>
</feature>